<reference evidence="3 5" key="1">
    <citation type="submission" date="2020-05" db="EMBL/GenBank/DDBJ databases">
        <title>Whole genome shotgun sequence of Streptomyces fulvorobeus NBRC 15897.</title>
        <authorList>
            <person name="Komaki H."/>
            <person name="Tamura T."/>
        </authorList>
    </citation>
    <scope>NUCLEOTIDE SEQUENCE [LARGE SCALE GENOMIC DNA]</scope>
    <source>
        <strain evidence="3 5">NBRC 15897</strain>
    </source>
</reference>
<feature type="region of interest" description="Disordered" evidence="1">
    <location>
        <begin position="1"/>
        <end position="25"/>
    </location>
</feature>
<keyword evidence="2" id="KW-1133">Transmembrane helix</keyword>
<evidence type="ECO:0000256" key="2">
    <source>
        <dbReference type="SAM" id="Phobius"/>
    </source>
</evidence>
<evidence type="ECO:0000313" key="6">
    <source>
        <dbReference type="Proteomes" id="UP000530403"/>
    </source>
</evidence>
<dbReference type="AlphaFoldDB" id="A0A7J0CAH2"/>
<name>A0A7J0CAH2_9ACTN</name>
<accession>A0A7J0CAH2</accession>
<dbReference type="RefSeq" id="WP_173315651.1">
    <property type="nucleotide sequence ID" value="NZ_BAAAUE010000009.1"/>
</dbReference>
<comment type="caution">
    <text evidence="3">The sequence shown here is derived from an EMBL/GenBank/DDBJ whole genome shotgun (WGS) entry which is preliminary data.</text>
</comment>
<sequence>MNSRRTRASSQSPRNGAPPTRPAPSGLAAPLNPARIAGYVGLAALGALVALAGTLVQAAWFPGGLLVALAACAGLFYGGRALTGTQFGALAPAAGWLVTVAVLLGGRPEGDYVFSDALGLALFLLGGMGVAVICATTSHLPRSAANTGRPGP</sequence>
<keyword evidence="5" id="KW-1185">Reference proteome</keyword>
<dbReference type="EMBL" id="BLWC01000001">
    <property type="protein sequence ID" value="GFM99177.1"/>
    <property type="molecule type" value="Genomic_DNA"/>
</dbReference>
<evidence type="ECO:0000256" key="1">
    <source>
        <dbReference type="SAM" id="MobiDB-lite"/>
    </source>
</evidence>
<dbReference type="InterPro" id="IPR046095">
    <property type="entry name" value="DUF6113"/>
</dbReference>
<evidence type="ECO:0000313" key="4">
    <source>
        <dbReference type="EMBL" id="NYE42761.1"/>
    </source>
</evidence>
<feature type="transmembrane region" description="Helical" evidence="2">
    <location>
        <begin position="36"/>
        <end position="53"/>
    </location>
</feature>
<evidence type="ECO:0000313" key="3">
    <source>
        <dbReference type="EMBL" id="GFM99177.1"/>
    </source>
</evidence>
<keyword evidence="2" id="KW-0812">Transmembrane</keyword>
<reference evidence="4 6" key="2">
    <citation type="submission" date="2020-07" db="EMBL/GenBank/DDBJ databases">
        <title>Sequencing the genomes of 1000 actinobacteria strains.</title>
        <authorList>
            <person name="Klenk H.-P."/>
        </authorList>
    </citation>
    <scope>NUCLEOTIDE SEQUENCE [LARGE SCALE GENOMIC DNA]</scope>
    <source>
        <strain evidence="4 6">DSM 41455</strain>
    </source>
</reference>
<proteinExistence type="predicted"/>
<organism evidence="3 5">
    <name type="scientific">Streptomyces fulvorobeus</name>
    <dbReference type="NCBI Taxonomy" id="284028"/>
    <lineage>
        <taxon>Bacteria</taxon>
        <taxon>Bacillati</taxon>
        <taxon>Actinomycetota</taxon>
        <taxon>Actinomycetes</taxon>
        <taxon>Kitasatosporales</taxon>
        <taxon>Streptomycetaceae</taxon>
        <taxon>Streptomyces</taxon>
    </lineage>
</organism>
<evidence type="ECO:0008006" key="7">
    <source>
        <dbReference type="Google" id="ProtNLM"/>
    </source>
</evidence>
<evidence type="ECO:0000313" key="5">
    <source>
        <dbReference type="Proteomes" id="UP000498980"/>
    </source>
</evidence>
<keyword evidence="2" id="KW-0472">Membrane</keyword>
<protein>
    <recommendedName>
        <fullName evidence="7">Integral membrane protein</fullName>
    </recommendedName>
</protein>
<dbReference type="Proteomes" id="UP000530403">
    <property type="component" value="Unassembled WGS sequence"/>
</dbReference>
<feature type="transmembrane region" description="Helical" evidence="2">
    <location>
        <begin position="89"/>
        <end position="106"/>
    </location>
</feature>
<dbReference type="EMBL" id="JACCCF010000001">
    <property type="protein sequence ID" value="NYE42761.1"/>
    <property type="molecule type" value="Genomic_DNA"/>
</dbReference>
<gene>
    <name evidence="4" type="ORF">HEB29_003772</name>
    <name evidence="3" type="ORF">Sfulv_39880</name>
</gene>
<dbReference type="Proteomes" id="UP000498980">
    <property type="component" value="Unassembled WGS sequence"/>
</dbReference>
<feature type="transmembrane region" description="Helical" evidence="2">
    <location>
        <begin position="118"/>
        <end position="140"/>
    </location>
</feature>
<dbReference type="Pfam" id="PF19608">
    <property type="entry name" value="DUF6113"/>
    <property type="match status" value="1"/>
</dbReference>